<dbReference type="PANTHER" id="PTHR43567:SF1">
    <property type="entry name" value="FLAVOREDOXIN"/>
    <property type="match status" value="1"/>
</dbReference>
<organism evidence="5 6">
    <name type="scientific">Desulfovibrio psychrotolerans</name>
    <dbReference type="NCBI Taxonomy" id="415242"/>
    <lineage>
        <taxon>Bacteria</taxon>
        <taxon>Pseudomonadati</taxon>
        <taxon>Thermodesulfobacteriota</taxon>
        <taxon>Desulfovibrionia</taxon>
        <taxon>Desulfovibrionales</taxon>
        <taxon>Desulfovibrionaceae</taxon>
        <taxon>Desulfovibrio</taxon>
    </lineage>
</organism>
<evidence type="ECO:0000259" key="4">
    <source>
        <dbReference type="SMART" id="SM00903"/>
    </source>
</evidence>
<dbReference type="InterPro" id="IPR012349">
    <property type="entry name" value="Split_barrel_FMN-bd"/>
</dbReference>
<dbReference type="Pfam" id="PF01613">
    <property type="entry name" value="Flavin_Reduct"/>
    <property type="match status" value="1"/>
</dbReference>
<comment type="caution">
    <text evidence="5">The sequence shown here is derived from an EMBL/GenBank/DDBJ whole genome shotgun (WGS) entry which is preliminary data.</text>
</comment>
<gene>
    <name evidence="5" type="primary">flr</name>
    <name evidence="5" type="ORF">DSM19430T_14160</name>
</gene>
<dbReference type="AlphaFoldDB" id="A0A7J0BU76"/>
<dbReference type="PANTHER" id="PTHR43567">
    <property type="entry name" value="FLAVOREDOXIN-RELATED-RELATED"/>
    <property type="match status" value="1"/>
</dbReference>
<sequence length="190" mass="20738">MKTSIGAKTIAYPAPLFLVGSYDRENRPNIMAAAWGGICCSKPPSVAVSLRAATYTHGSIMERGAFTVNITPRAFLEQADYAGIFSGRDEDKFAALGLTPIKAEFVDAPYVNEFPVVLECALTQTVEVGLHTQFIGEIKDVKVEKGVLREDGLPDLLKVDPVIFTPVSREYYAVGDFLGKAFSMGKRLKR</sequence>
<evidence type="ECO:0000313" key="6">
    <source>
        <dbReference type="Proteomes" id="UP000503820"/>
    </source>
</evidence>
<keyword evidence="6" id="KW-1185">Reference proteome</keyword>
<evidence type="ECO:0000256" key="3">
    <source>
        <dbReference type="ARBA" id="ARBA00038054"/>
    </source>
</evidence>
<dbReference type="InterPro" id="IPR002563">
    <property type="entry name" value="Flavin_Rdtase-like_dom"/>
</dbReference>
<dbReference type="GO" id="GO:0010181">
    <property type="term" value="F:FMN binding"/>
    <property type="evidence" value="ECO:0007669"/>
    <property type="project" value="InterPro"/>
</dbReference>
<dbReference type="SUPFAM" id="SSF50475">
    <property type="entry name" value="FMN-binding split barrel"/>
    <property type="match status" value="1"/>
</dbReference>
<comment type="similarity">
    <text evidence="3">Belongs to the flavoredoxin family.</text>
</comment>
<evidence type="ECO:0000313" key="5">
    <source>
        <dbReference type="EMBL" id="GFM36732.1"/>
    </source>
</evidence>
<reference evidence="5 6" key="1">
    <citation type="submission" date="2020-05" db="EMBL/GenBank/DDBJ databases">
        <title>Draft genome sequence of Desulfovibrio psychrotolerans JS1T.</title>
        <authorList>
            <person name="Ueno A."/>
            <person name="Tamazawa S."/>
            <person name="Tamamura S."/>
            <person name="Murakami T."/>
            <person name="Kiyama T."/>
            <person name="Inomata H."/>
            <person name="Amano Y."/>
            <person name="Miyakawa K."/>
            <person name="Tamaki H."/>
            <person name="Naganuma T."/>
            <person name="Kaneko K."/>
        </authorList>
    </citation>
    <scope>NUCLEOTIDE SEQUENCE [LARGE SCALE GENOMIC DNA]</scope>
    <source>
        <strain evidence="5 6">JS1</strain>
    </source>
</reference>
<evidence type="ECO:0000256" key="1">
    <source>
        <dbReference type="ARBA" id="ARBA00001917"/>
    </source>
</evidence>
<dbReference type="EMBL" id="BLVP01000007">
    <property type="protein sequence ID" value="GFM36732.1"/>
    <property type="molecule type" value="Genomic_DNA"/>
</dbReference>
<keyword evidence="2" id="KW-0285">Flavoprotein</keyword>
<evidence type="ECO:0000256" key="2">
    <source>
        <dbReference type="ARBA" id="ARBA00022630"/>
    </source>
</evidence>
<name>A0A7J0BU76_9BACT</name>
<dbReference type="SMART" id="SM00903">
    <property type="entry name" value="Flavin_Reduct"/>
    <property type="match status" value="1"/>
</dbReference>
<feature type="domain" description="Flavin reductase like" evidence="4">
    <location>
        <begin position="9"/>
        <end position="164"/>
    </location>
</feature>
<dbReference type="RefSeq" id="WP_174409390.1">
    <property type="nucleotide sequence ID" value="NZ_BLVP01000007.1"/>
</dbReference>
<proteinExistence type="inferred from homology"/>
<dbReference type="Gene3D" id="2.30.110.10">
    <property type="entry name" value="Electron Transport, Fmn-binding Protein, Chain A"/>
    <property type="match status" value="1"/>
</dbReference>
<protein>
    <submittedName>
        <fullName evidence="5">Flavodoxin</fullName>
    </submittedName>
</protein>
<dbReference type="InterPro" id="IPR052174">
    <property type="entry name" value="Flavoredoxin"/>
</dbReference>
<dbReference type="GO" id="GO:0016646">
    <property type="term" value="F:oxidoreductase activity, acting on the CH-NH group of donors, NAD or NADP as acceptor"/>
    <property type="evidence" value="ECO:0007669"/>
    <property type="project" value="UniProtKB-ARBA"/>
</dbReference>
<dbReference type="Proteomes" id="UP000503820">
    <property type="component" value="Unassembled WGS sequence"/>
</dbReference>
<accession>A0A7J0BU76</accession>
<comment type="cofactor">
    <cofactor evidence="1">
        <name>FMN</name>
        <dbReference type="ChEBI" id="CHEBI:58210"/>
    </cofactor>
</comment>